<evidence type="ECO:0000256" key="5">
    <source>
        <dbReference type="ARBA" id="ARBA00022801"/>
    </source>
</evidence>
<gene>
    <name evidence="9" type="ORF">B5M42_17045</name>
</gene>
<reference evidence="9 10" key="1">
    <citation type="submission" date="2017-03" db="EMBL/GenBank/DDBJ databases">
        <title>Isolation of Levoglucosan Utilizing Bacteria.</title>
        <authorList>
            <person name="Arya A.S."/>
        </authorList>
    </citation>
    <scope>NUCLEOTIDE SEQUENCE [LARGE SCALE GENOMIC DNA]</scope>
    <source>
        <strain evidence="9 10">MEC069</strain>
    </source>
</reference>
<evidence type="ECO:0000259" key="8">
    <source>
        <dbReference type="Pfam" id="PF10502"/>
    </source>
</evidence>
<evidence type="ECO:0000256" key="7">
    <source>
        <dbReference type="RuleBase" id="RU362042"/>
    </source>
</evidence>
<dbReference type="NCBIfam" id="TIGR02227">
    <property type="entry name" value="sigpep_I_bact"/>
    <property type="match status" value="1"/>
</dbReference>
<dbReference type="SUPFAM" id="SSF51306">
    <property type="entry name" value="LexA/Signal peptidase"/>
    <property type="match status" value="1"/>
</dbReference>
<feature type="transmembrane region" description="Helical" evidence="7">
    <location>
        <begin position="27"/>
        <end position="46"/>
    </location>
</feature>
<keyword evidence="7" id="KW-0645">Protease</keyword>
<evidence type="ECO:0000256" key="1">
    <source>
        <dbReference type="ARBA" id="ARBA00000677"/>
    </source>
</evidence>
<dbReference type="InterPro" id="IPR036286">
    <property type="entry name" value="LexA/Signal_pep-like_sf"/>
</dbReference>
<accession>A0A4Y8PY89</accession>
<comment type="similarity">
    <text evidence="3 7">Belongs to the peptidase S26 family.</text>
</comment>
<keyword evidence="5 7" id="KW-0378">Hydrolase</keyword>
<keyword evidence="7" id="KW-1133">Transmembrane helix</keyword>
<dbReference type="InterPro" id="IPR000223">
    <property type="entry name" value="Pept_S26A_signal_pept_1"/>
</dbReference>
<dbReference type="GO" id="GO:0009003">
    <property type="term" value="F:signal peptidase activity"/>
    <property type="evidence" value="ECO:0007669"/>
    <property type="project" value="UniProtKB-EC"/>
</dbReference>
<dbReference type="RefSeq" id="WP_134754946.1">
    <property type="nucleotide sequence ID" value="NZ_MYFO02000001.1"/>
</dbReference>
<protein>
    <recommendedName>
        <fullName evidence="4 7">Signal peptidase I</fullName>
        <ecNumber evidence="4 7">3.4.21.89</ecNumber>
    </recommendedName>
</protein>
<evidence type="ECO:0000256" key="6">
    <source>
        <dbReference type="PIRSR" id="PIRSR600223-1"/>
    </source>
</evidence>
<organism evidence="9 10">
    <name type="scientific">Paenibacillus athensensis</name>
    <dbReference type="NCBI Taxonomy" id="1967502"/>
    <lineage>
        <taxon>Bacteria</taxon>
        <taxon>Bacillati</taxon>
        <taxon>Bacillota</taxon>
        <taxon>Bacilli</taxon>
        <taxon>Bacillales</taxon>
        <taxon>Paenibacillaceae</taxon>
        <taxon>Paenibacillus</taxon>
    </lineage>
</organism>
<feature type="active site" evidence="6">
    <location>
        <position position="96"/>
    </location>
</feature>
<comment type="catalytic activity">
    <reaction evidence="1 7">
        <text>Cleavage of hydrophobic, N-terminal signal or leader sequences from secreted and periplasmic proteins.</text>
        <dbReference type="EC" id="3.4.21.89"/>
    </reaction>
</comment>
<comment type="caution">
    <text evidence="9">The sequence shown here is derived from an EMBL/GenBank/DDBJ whole genome shotgun (WGS) entry which is preliminary data.</text>
</comment>
<dbReference type="EMBL" id="MYFO01000024">
    <property type="protein sequence ID" value="TFE85680.1"/>
    <property type="molecule type" value="Genomic_DNA"/>
</dbReference>
<dbReference type="PRINTS" id="PR00727">
    <property type="entry name" value="LEADERPTASE"/>
</dbReference>
<dbReference type="Proteomes" id="UP000298246">
    <property type="component" value="Unassembled WGS sequence"/>
</dbReference>
<dbReference type="GO" id="GO:0005886">
    <property type="term" value="C:plasma membrane"/>
    <property type="evidence" value="ECO:0007669"/>
    <property type="project" value="UniProtKB-SubCell"/>
</dbReference>
<comment type="subcellular location">
    <subcellularLocation>
        <location evidence="2">Cell membrane</location>
        <topology evidence="2">Single-pass type II membrane protein</topology>
    </subcellularLocation>
    <subcellularLocation>
        <location evidence="7">Membrane</location>
        <topology evidence="7">Single-pass type II membrane protein</topology>
    </subcellularLocation>
</comment>
<evidence type="ECO:0000313" key="9">
    <source>
        <dbReference type="EMBL" id="TFE85680.1"/>
    </source>
</evidence>
<evidence type="ECO:0000256" key="2">
    <source>
        <dbReference type="ARBA" id="ARBA00004401"/>
    </source>
</evidence>
<dbReference type="PANTHER" id="PTHR43390">
    <property type="entry name" value="SIGNAL PEPTIDASE I"/>
    <property type="match status" value="1"/>
</dbReference>
<name>A0A4Y8PY89_9BACL</name>
<evidence type="ECO:0000256" key="4">
    <source>
        <dbReference type="ARBA" id="ARBA00013208"/>
    </source>
</evidence>
<dbReference type="InterPro" id="IPR019758">
    <property type="entry name" value="Pept_S26A_signal_pept_1_CS"/>
</dbReference>
<dbReference type="Pfam" id="PF10502">
    <property type="entry name" value="Peptidase_S26"/>
    <property type="match status" value="1"/>
</dbReference>
<dbReference type="PANTHER" id="PTHR43390:SF1">
    <property type="entry name" value="CHLOROPLAST PROCESSING PEPTIDASE"/>
    <property type="match status" value="1"/>
</dbReference>
<dbReference type="OrthoDB" id="9802919at2"/>
<dbReference type="InterPro" id="IPR019533">
    <property type="entry name" value="Peptidase_S26"/>
</dbReference>
<keyword evidence="7" id="KW-0812">Transmembrane</keyword>
<dbReference type="CDD" id="cd06530">
    <property type="entry name" value="S26_SPase_I"/>
    <property type="match status" value="1"/>
</dbReference>
<dbReference type="AlphaFoldDB" id="A0A4Y8PY89"/>
<dbReference type="EC" id="3.4.21.89" evidence="4 7"/>
<proteinExistence type="inferred from homology"/>
<keyword evidence="7" id="KW-0472">Membrane</keyword>
<feature type="active site" evidence="6">
    <location>
        <position position="55"/>
    </location>
</feature>
<dbReference type="GO" id="GO:0004252">
    <property type="term" value="F:serine-type endopeptidase activity"/>
    <property type="evidence" value="ECO:0007669"/>
    <property type="project" value="InterPro"/>
</dbReference>
<feature type="domain" description="Peptidase S26" evidence="8">
    <location>
        <begin position="25"/>
        <end position="189"/>
    </location>
</feature>
<dbReference type="GO" id="GO:0006465">
    <property type="term" value="P:signal peptide processing"/>
    <property type="evidence" value="ECO:0007669"/>
    <property type="project" value="InterPro"/>
</dbReference>
<dbReference type="InterPro" id="IPR019757">
    <property type="entry name" value="Pept_S26A_signal_pept_1_Lys-AS"/>
</dbReference>
<evidence type="ECO:0000256" key="3">
    <source>
        <dbReference type="ARBA" id="ARBA00009370"/>
    </source>
</evidence>
<keyword evidence="10" id="KW-1185">Reference proteome</keyword>
<dbReference type="PROSITE" id="PS00761">
    <property type="entry name" value="SPASE_I_3"/>
    <property type="match status" value="1"/>
</dbReference>
<sequence length="199" mass="22861">MEHKDQDEQKADAPRPSEVLKKEGWEWVKALGIAAVLVLIIRWWLFTPFIVDGISMEPNFFTGERLIVNKILYDIRKPKRDEVIVFLAPEGKDYIKRVVALPGETVRVEGDHVYVNGTELDQPYLKEAIEQAHQDGRNYNDKDFPETKVPEGAVFVMGDNRSHSSDSREPSVGFATYKQIAGRAEFIFWPLNKLGFIHF</sequence>
<dbReference type="Gene3D" id="2.10.109.10">
    <property type="entry name" value="Umud Fragment, subunit A"/>
    <property type="match status" value="1"/>
</dbReference>
<evidence type="ECO:0000313" key="10">
    <source>
        <dbReference type="Proteomes" id="UP000298246"/>
    </source>
</evidence>
<dbReference type="PROSITE" id="PS00760">
    <property type="entry name" value="SPASE_I_2"/>
    <property type="match status" value="1"/>
</dbReference>